<reference evidence="11" key="1">
    <citation type="submission" date="2009-12" db="EMBL/GenBank/DDBJ databases">
        <title>Complete sequence of Treponema primitia strain ZAS-2.</title>
        <authorList>
            <person name="Tetu S.G."/>
            <person name="Matson E."/>
            <person name="Ren Q."/>
            <person name="Seshadri R."/>
            <person name="Elbourne L."/>
            <person name="Hassan K.A."/>
            <person name="Durkin A."/>
            <person name="Radune D."/>
            <person name="Mohamoud Y."/>
            <person name="Shay R."/>
            <person name="Jin S."/>
            <person name="Zhang X."/>
            <person name="Lucey K."/>
            <person name="Ballor N.R."/>
            <person name="Ottesen E."/>
            <person name="Rosenthal R."/>
            <person name="Allen A."/>
            <person name="Leadbetter J.R."/>
            <person name="Paulsen I.T."/>
        </authorList>
    </citation>
    <scope>NUCLEOTIDE SEQUENCE [LARGE SCALE GENOMIC DNA]</scope>
    <source>
        <strain evidence="11">ATCC BAA-887 / DSM 12427 / ZAS-2</strain>
    </source>
</reference>
<evidence type="ECO:0000256" key="4">
    <source>
        <dbReference type="ARBA" id="ARBA00022475"/>
    </source>
</evidence>
<dbReference type="InterPro" id="IPR035906">
    <property type="entry name" value="MetI-like_sf"/>
</dbReference>
<dbReference type="NCBIfam" id="TIGR01726">
    <property type="entry name" value="HEQRo_perm_3TM"/>
    <property type="match status" value="1"/>
</dbReference>
<dbReference type="STRING" id="545694.TREPR_0965"/>
<evidence type="ECO:0000313" key="11">
    <source>
        <dbReference type="Proteomes" id="UP000009223"/>
    </source>
</evidence>
<gene>
    <name evidence="10" type="ordered locus">TREPR_0965</name>
</gene>
<dbReference type="KEGG" id="tpi:TREPR_0965"/>
<organism evidence="10 11">
    <name type="scientific">Treponema primitia (strain ATCC BAA-887 / DSM 12427 / ZAS-2)</name>
    <dbReference type="NCBI Taxonomy" id="545694"/>
    <lineage>
        <taxon>Bacteria</taxon>
        <taxon>Pseudomonadati</taxon>
        <taxon>Spirochaetota</taxon>
        <taxon>Spirochaetia</taxon>
        <taxon>Spirochaetales</taxon>
        <taxon>Treponemataceae</taxon>
        <taxon>Treponema</taxon>
    </lineage>
</organism>
<keyword evidence="5 8" id="KW-0812">Transmembrane</keyword>
<dbReference type="OrthoDB" id="9787841at2"/>
<dbReference type="eggNOG" id="COG0765">
    <property type="taxonomic scope" value="Bacteria"/>
</dbReference>
<evidence type="ECO:0000313" key="10">
    <source>
        <dbReference type="EMBL" id="AEF85993.1"/>
    </source>
</evidence>
<dbReference type="PANTHER" id="PTHR30614">
    <property type="entry name" value="MEMBRANE COMPONENT OF AMINO ACID ABC TRANSPORTER"/>
    <property type="match status" value="1"/>
</dbReference>
<protein>
    <submittedName>
        <fullName evidence="10">Polar amino acid ABC transporter, inner membrane subunit</fullName>
    </submittedName>
</protein>
<dbReference type="HOGENOM" id="CLU_019602_1_0_12"/>
<dbReference type="InterPro" id="IPR000515">
    <property type="entry name" value="MetI-like"/>
</dbReference>
<dbReference type="EMBL" id="CP001843">
    <property type="protein sequence ID" value="AEF85993.1"/>
    <property type="molecule type" value="Genomic_DNA"/>
</dbReference>
<dbReference type="Gene3D" id="1.10.3720.10">
    <property type="entry name" value="MetI-like"/>
    <property type="match status" value="1"/>
</dbReference>
<dbReference type="GO" id="GO:0043190">
    <property type="term" value="C:ATP-binding cassette (ABC) transporter complex"/>
    <property type="evidence" value="ECO:0007669"/>
    <property type="project" value="InterPro"/>
</dbReference>
<feature type="transmembrane region" description="Helical" evidence="8">
    <location>
        <begin position="26"/>
        <end position="49"/>
    </location>
</feature>
<dbReference type="InterPro" id="IPR043429">
    <property type="entry name" value="ArtM/GltK/GlnP/TcyL/YhdX-like"/>
</dbReference>
<feature type="domain" description="ABC transmembrane type-1" evidence="9">
    <location>
        <begin position="22"/>
        <end position="214"/>
    </location>
</feature>
<proteinExistence type="inferred from homology"/>
<dbReference type="AlphaFoldDB" id="F5YI35"/>
<name>F5YI35_TREPZ</name>
<dbReference type="Proteomes" id="UP000009223">
    <property type="component" value="Chromosome"/>
</dbReference>
<sequence length="230" mass="25779">MNTQVFADIFTPPNVRYILIGLRTTLLISLATVAASVALGSVLALCRNYGRRFFSRIASIYIEVFRSTPLLLWILICVFMLPFGTYLFRGGLALTLYTSSVIAEIVRGGLNSIDKGQFEAARSQGFSFLQTLRYIVLPQCFMRIVPSLMSQIITTVKDTSFFAQFAIAEFFFNSKNLMGILSKNTVVSSAHIFVLYCFIALVYFVINFSLSCIVRKLAKNEQGLSLHPEQ</sequence>
<dbReference type="GO" id="GO:0022857">
    <property type="term" value="F:transmembrane transporter activity"/>
    <property type="evidence" value="ECO:0007669"/>
    <property type="project" value="InterPro"/>
</dbReference>
<keyword evidence="11" id="KW-1185">Reference proteome</keyword>
<evidence type="ECO:0000256" key="8">
    <source>
        <dbReference type="RuleBase" id="RU363032"/>
    </source>
</evidence>
<evidence type="ECO:0000256" key="5">
    <source>
        <dbReference type="ARBA" id="ARBA00022692"/>
    </source>
</evidence>
<dbReference type="SUPFAM" id="SSF161098">
    <property type="entry name" value="MetI-like"/>
    <property type="match status" value="1"/>
</dbReference>
<keyword evidence="3 8" id="KW-0813">Transport</keyword>
<dbReference type="Pfam" id="PF00528">
    <property type="entry name" value="BPD_transp_1"/>
    <property type="match status" value="1"/>
</dbReference>
<dbReference type="GO" id="GO:0006865">
    <property type="term" value="P:amino acid transport"/>
    <property type="evidence" value="ECO:0007669"/>
    <property type="project" value="TreeGrafter"/>
</dbReference>
<dbReference type="RefSeq" id="WP_015709094.1">
    <property type="nucleotide sequence ID" value="NC_015578.1"/>
</dbReference>
<evidence type="ECO:0000256" key="7">
    <source>
        <dbReference type="ARBA" id="ARBA00023136"/>
    </source>
</evidence>
<evidence type="ECO:0000256" key="2">
    <source>
        <dbReference type="ARBA" id="ARBA00010072"/>
    </source>
</evidence>
<keyword evidence="7 8" id="KW-0472">Membrane</keyword>
<feature type="transmembrane region" description="Helical" evidence="8">
    <location>
        <begin position="70"/>
        <end position="88"/>
    </location>
</feature>
<evidence type="ECO:0000256" key="3">
    <source>
        <dbReference type="ARBA" id="ARBA00022448"/>
    </source>
</evidence>
<reference evidence="10 11" key="2">
    <citation type="journal article" date="2011" name="ISME J.">
        <title>RNA-seq reveals cooperative metabolic interactions between two termite-gut spirochete species in co-culture.</title>
        <authorList>
            <person name="Rosenthal A.Z."/>
            <person name="Matson E.G."/>
            <person name="Eldar A."/>
            <person name="Leadbetter J.R."/>
        </authorList>
    </citation>
    <scope>NUCLEOTIDE SEQUENCE [LARGE SCALE GENOMIC DNA]</scope>
    <source>
        <strain evidence="11">ATCC BAA-887 / DSM 12427 / ZAS-2</strain>
    </source>
</reference>
<comment type="similarity">
    <text evidence="2">Belongs to the binding-protein-dependent transport system permease family. HisMQ subfamily.</text>
</comment>
<dbReference type="PROSITE" id="PS50928">
    <property type="entry name" value="ABC_TM1"/>
    <property type="match status" value="1"/>
</dbReference>
<comment type="subcellular location">
    <subcellularLocation>
        <location evidence="1">Cell inner membrane</location>
        <topology evidence="1">Multi-pass membrane protein</topology>
    </subcellularLocation>
    <subcellularLocation>
        <location evidence="8">Cell membrane</location>
        <topology evidence="8">Multi-pass membrane protein</topology>
    </subcellularLocation>
</comment>
<evidence type="ECO:0000259" key="9">
    <source>
        <dbReference type="PROSITE" id="PS50928"/>
    </source>
</evidence>
<keyword evidence="4" id="KW-1003">Cell membrane</keyword>
<evidence type="ECO:0000256" key="6">
    <source>
        <dbReference type="ARBA" id="ARBA00022989"/>
    </source>
</evidence>
<dbReference type="InterPro" id="IPR010065">
    <property type="entry name" value="AA_ABC_transptr_permease_3TM"/>
</dbReference>
<accession>F5YI35</accession>
<evidence type="ECO:0000256" key="1">
    <source>
        <dbReference type="ARBA" id="ARBA00004429"/>
    </source>
</evidence>
<feature type="transmembrane region" description="Helical" evidence="8">
    <location>
        <begin position="193"/>
        <end position="214"/>
    </location>
</feature>
<dbReference type="PANTHER" id="PTHR30614:SF41">
    <property type="entry name" value="INNER MEMBRANE AMINO-ACID ABC TRANSPORTER PERMEASE PROTEIN YHDY"/>
    <property type="match status" value="1"/>
</dbReference>
<dbReference type="CDD" id="cd06261">
    <property type="entry name" value="TM_PBP2"/>
    <property type="match status" value="1"/>
</dbReference>
<keyword evidence="6 8" id="KW-1133">Transmembrane helix</keyword>